<sequence>MLHINDLTFRYGGRVLFDQATAVVPKGHRVALVGRNGTGKSTLLKLIAGQLTADGGSITLPSGMRMGMVAQEAPSGATSLIDTVLAADTERTTLLAEAETTTDPLRIGEIHTRLADIEAHSAPARAAQILSGLGFDHEAQQRPCSDFSGGWRMRVALAGVLFARPDLLLLDEPTNHLDLEATLWLESYLKNYPHTILIVSHDRDLLNSVPTTTIHVDNGKLVSYAGGYDQFLRTRQANIERLQSMAAKQEAARKHMQSYVDRFRFKASKARQAQSRLKALERLEPIALVQDDDTIAFNFPQPDALAPPLIALEDVAVGYDGKPVLKRVSLRIDMDDRIAMLGANGNGKSTLVKLLAGRLEAMGGTMRRSGKLKVGYFAQHQQDELDLSITPIQQMQRILRDVPETKVRAHLGRFGFPQTKAETRIGDLSGGEKARLLLALMSREAPHILMLDEPTNHLDVDSREALIEAINGYEGAVILISHDPHLIELTADRLWLVNGGTCKPYDGDLDDYRRMLLEAARADRADARGDTGPSRKDQRRAAAEARAQLAPLKRKATDAESQVTRLAADRKTIEAKLADPALYDGPPDALKKLQIDLGAIDKRLSAAEEAWLEALEAYESAAADAGVPA</sequence>
<dbReference type="Pfam" id="PF16326">
    <property type="entry name" value="ABC_tran_CTD"/>
    <property type="match status" value="1"/>
</dbReference>
<evidence type="ECO:0000256" key="3">
    <source>
        <dbReference type="ARBA" id="ARBA00022840"/>
    </source>
</evidence>
<dbReference type="InterPro" id="IPR032524">
    <property type="entry name" value="ABC_tran_C"/>
</dbReference>
<dbReference type="InterPro" id="IPR037118">
    <property type="entry name" value="Val-tRNA_synth_C_sf"/>
</dbReference>
<gene>
    <name evidence="5" type="ORF">HND93_23340</name>
</gene>
<dbReference type="SMART" id="SM00382">
    <property type="entry name" value="AAA"/>
    <property type="match status" value="2"/>
</dbReference>
<evidence type="ECO:0000256" key="1">
    <source>
        <dbReference type="ARBA" id="ARBA00022737"/>
    </source>
</evidence>
<reference evidence="5 6" key="1">
    <citation type="submission" date="2020-05" db="EMBL/GenBank/DDBJ databases">
        <title>Azospirillum oleiclasticum sp. nov, a nitrogen-fixing and heavy crude oil-emulsifying bacterium isolated from the crude oil of Yumen Oilfield.</title>
        <authorList>
            <person name="Wu D."/>
            <person name="Cai M."/>
            <person name="Zhang X."/>
        </authorList>
    </citation>
    <scope>NUCLEOTIDE SEQUENCE [LARGE SCALE GENOMIC DNA]</scope>
    <source>
        <strain evidence="5 6">ROY-1-1-2</strain>
    </source>
</reference>
<dbReference type="PROSITE" id="PS00211">
    <property type="entry name" value="ABC_TRANSPORTER_1"/>
    <property type="match status" value="2"/>
</dbReference>
<dbReference type="SUPFAM" id="SSF52540">
    <property type="entry name" value="P-loop containing nucleoside triphosphate hydrolases"/>
    <property type="match status" value="2"/>
</dbReference>
<dbReference type="CDD" id="cd03221">
    <property type="entry name" value="ABCF_EF-3"/>
    <property type="match status" value="2"/>
</dbReference>
<organism evidence="5 6">
    <name type="scientific">Azospirillum oleiclasticum</name>
    <dbReference type="NCBI Taxonomy" id="2735135"/>
    <lineage>
        <taxon>Bacteria</taxon>
        <taxon>Pseudomonadati</taxon>
        <taxon>Pseudomonadota</taxon>
        <taxon>Alphaproteobacteria</taxon>
        <taxon>Rhodospirillales</taxon>
        <taxon>Azospirillaceae</taxon>
        <taxon>Azospirillum</taxon>
    </lineage>
</organism>
<dbReference type="RefSeq" id="WP_180284437.1">
    <property type="nucleotide sequence ID" value="NZ_JABFDB010000021.1"/>
</dbReference>
<dbReference type="Proteomes" id="UP000584642">
    <property type="component" value="Unassembled WGS sequence"/>
</dbReference>
<dbReference type="PANTHER" id="PTHR19211:SF14">
    <property type="entry name" value="ATP-BINDING CASSETTE SUB-FAMILY F MEMBER 1"/>
    <property type="match status" value="1"/>
</dbReference>
<dbReference type="Gene3D" id="3.40.50.300">
    <property type="entry name" value="P-loop containing nucleotide triphosphate hydrolases"/>
    <property type="match status" value="2"/>
</dbReference>
<feature type="domain" description="ABC transporter" evidence="4">
    <location>
        <begin position="310"/>
        <end position="524"/>
    </location>
</feature>
<evidence type="ECO:0000256" key="2">
    <source>
        <dbReference type="ARBA" id="ARBA00022741"/>
    </source>
</evidence>
<keyword evidence="2" id="KW-0547">Nucleotide-binding</keyword>
<keyword evidence="3 5" id="KW-0067">ATP-binding</keyword>
<keyword evidence="6" id="KW-1185">Reference proteome</keyword>
<dbReference type="InterPro" id="IPR032781">
    <property type="entry name" value="ABC_tran_Xtn"/>
</dbReference>
<dbReference type="PROSITE" id="PS50893">
    <property type="entry name" value="ABC_TRANSPORTER_2"/>
    <property type="match status" value="2"/>
</dbReference>
<dbReference type="InterPro" id="IPR003439">
    <property type="entry name" value="ABC_transporter-like_ATP-bd"/>
</dbReference>
<dbReference type="InterPro" id="IPR003593">
    <property type="entry name" value="AAA+_ATPase"/>
</dbReference>
<proteinExistence type="predicted"/>
<dbReference type="PANTHER" id="PTHR19211">
    <property type="entry name" value="ATP-BINDING TRANSPORT PROTEIN-RELATED"/>
    <property type="match status" value="1"/>
</dbReference>
<evidence type="ECO:0000313" key="5">
    <source>
        <dbReference type="EMBL" id="NYZ22656.1"/>
    </source>
</evidence>
<dbReference type="Gene3D" id="1.10.287.380">
    <property type="entry name" value="Valyl-tRNA synthetase, C-terminal domain"/>
    <property type="match status" value="1"/>
</dbReference>
<evidence type="ECO:0000259" key="4">
    <source>
        <dbReference type="PROSITE" id="PS50893"/>
    </source>
</evidence>
<dbReference type="Pfam" id="PF00005">
    <property type="entry name" value="ABC_tran"/>
    <property type="match status" value="2"/>
</dbReference>
<dbReference type="GO" id="GO:0005524">
    <property type="term" value="F:ATP binding"/>
    <property type="evidence" value="ECO:0007669"/>
    <property type="project" value="UniProtKB-KW"/>
</dbReference>
<dbReference type="EMBL" id="JABFDB010000021">
    <property type="protein sequence ID" value="NYZ22656.1"/>
    <property type="molecule type" value="Genomic_DNA"/>
</dbReference>
<dbReference type="InterPro" id="IPR017871">
    <property type="entry name" value="ABC_transporter-like_CS"/>
</dbReference>
<dbReference type="InterPro" id="IPR027417">
    <property type="entry name" value="P-loop_NTPase"/>
</dbReference>
<dbReference type="InterPro" id="IPR050611">
    <property type="entry name" value="ABCF"/>
</dbReference>
<evidence type="ECO:0000313" key="6">
    <source>
        <dbReference type="Proteomes" id="UP000584642"/>
    </source>
</evidence>
<feature type="domain" description="ABC transporter" evidence="4">
    <location>
        <begin position="2"/>
        <end position="243"/>
    </location>
</feature>
<accession>A0ABX2TH85</accession>
<protein>
    <submittedName>
        <fullName evidence="5">ABC-F family ATP-binding cassette domain-containing protein</fullName>
    </submittedName>
</protein>
<comment type="caution">
    <text evidence="5">The sequence shown here is derived from an EMBL/GenBank/DDBJ whole genome shotgun (WGS) entry which is preliminary data.</text>
</comment>
<name>A0ABX2TH85_9PROT</name>
<dbReference type="Pfam" id="PF12848">
    <property type="entry name" value="ABC_tran_Xtn"/>
    <property type="match status" value="1"/>
</dbReference>
<keyword evidence="1" id="KW-0677">Repeat</keyword>